<keyword evidence="1" id="KW-0812">Transmembrane</keyword>
<dbReference type="Gene3D" id="3.40.30.10">
    <property type="entry name" value="Glutaredoxin"/>
    <property type="match status" value="1"/>
</dbReference>
<evidence type="ECO:0000313" key="5">
    <source>
        <dbReference type="Proteomes" id="UP001652700"/>
    </source>
</evidence>
<dbReference type="RefSeq" id="XP_050513529.1">
    <property type="nucleotide sequence ID" value="XM_050657572.1"/>
</dbReference>
<dbReference type="EnsemblMetazoa" id="XM_050657573.1">
    <property type="protein sequence ID" value="XP_050513530.1"/>
    <property type="gene ID" value="LOC126889339"/>
</dbReference>
<evidence type="ECO:0000313" key="4">
    <source>
        <dbReference type="EnsemblMetazoa" id="XP_050513529.1"/>
    </source>
</evidence>
<name>A0ABM5KTK8_DIAVI</name>
<reference evidence="4" key="1">
    <citation type="submission" date="2025-05" db="UniProtKB">
        <authorList>
            <consortium name="EnsemblMetazoa"/>
        </authorList>
    </citation>
    <scope>IDENTIFICATION</scope>
</reference>
<feature type="domain" description="Fas-associated factor 1/2-like UAS" evidence="3">
    <location>
        <begin position="129"/>
        <end position="212"/>
    </location>
</feature>
<evidence type="ECO:0008006" key="6">
    <source>
        <dbReference type="Google" id="ProtNLM"/>
    </source>
</evidence>
<keyword evidence="1" id="KW-0472">Membrane</keyword>
<feature type="transmembrane region" description="Helical" evidence="1">
    <location>
        <begin position="544"/>
        <end position="568"/>
    </location>
</feature>
<feature type="transmembrane region" description="Helical" evidence="1">
    <location>
        <begin position="580"/>
        <end position="602"/>
    </location>
</feature>
<dbReference type="EnsemblMetazoa" id="XM_050657572.1">
    <property type="protein sequence ID" value="XP_050513529.1"/>
    <property type="gene ID" value="LOC126889339"/>
</dbReference>
<organism evidence="4 5">
    <name type="scientific">Diabrotica virgifera virgifera</name>
    <name type="common">western corn rootworm</name>
    <dbReference type="NCBI Taxonomy" id="50390"/>
    <lineage>
        <taxon>Eukaryota</taxon>
        <taxon>Metazoa</taxon>
        <taxon>Ecdysozoa</taxon>
        <taxon>Arthropoda</taxon>
        <taxon>Hexapoda</taxon>
        <taxon>Insecta</taxon>
        <taxon>Pterygota</taxon>
        <taxon>Neoptera</taxon>
        <taxon>Endopterygota</taxon>
        <taxon>Coleoptera</taxon>
        <taxon>Polyphaga</taxon>
        <taxon>Cucujiformia</taxon>
        <taxon>Chrysomeloidea</taxon>
        <taxon>Chrysomelidae</taxon>
        <taxon>Galerucinae</taxon>
        <taxon>Diabroticina</taxon>
        <taxon>Diabroticites</taxon>
        <taxon>Diabrotica</taxon>
    </lineage>
</organism>
<dbReference type="InterPro" id="IPR031962">
    <property type="entry name" value="DUF4781"/>
</dbReference>
<protein>
    <recommendedName>
        <fullName evidence="6">DUF4781 domain-containing protein</fullName>
    </recommendedName>
</protein>
<feature type="domain" description="DUF4781" evidence="2">
    <location>
        <begin position="397"/>
        <end position="694"/>
    </location>
</feature>
<dbReference type="PANTHER" id="PTHR21115:SF0">
    <property type="entry name" value="GH06117P-RELATED"/>
    <property type="match status" value="1"/>
</dbReference>
<evidence type="ECO:0000259" key="2">
    <source>
        <dbReference type="Pfam" id="PF16013"/>
    </source>
</evidence>
<keyword evidence="5" id="KW-1185">Reference proteome</keyword>
<accession>A0ABM5KTK8</accession>
<dbReference type="GeneID" id="126889339"/>
<dbReference type="InterPro" id="IPR049483">
    <property type="entry name" value="FAF1_2-like_UAS"/>
</dbReference>
<dbReference type="Proteomes" id="UP001652700">
    <property type="component" value="Unplaced"/>
</dbReference>
<keyword evidence="1" id="KW-1133">Transmembrane helix</keyword>
<evidence type="ECO:0000259" key="3">
    <source>
        <dbReference type="Pfam" id="PF21021"/>
    </source>
</evidence>
<dbReference type="Pfam" id="PF16013">
    <property type="entry name" value="DUF4781"/>
    <property type="match status" value="1"/>
</dbReference>
<sequence>MEATLTFSVCYRTPEGFLTEQFEQLEYDTVVLFIFTENLKISIHQIFGIPPHRQIIDGWRTEPENDQSLLQICTDLGRTNYLFLRCRQEESIPTDSSFNAQENERDCMEIRAVKSCIRKISTHITASSVRFNMGKLSNIKDTVLLAPPLNRKFVVLYMHNSREEFSTTFLTRYLRDEEISKILNDYFCIIGWDVENRAYHSALCKAVEDANFGNLSALIQSEACAAVIIQNINGFPNILSFLIGDEVDSSRDSFLLCLQNCRDYLIVDRMLANGLDGSSQSNEMTSEAFQKIMADRLGDRDYDSFAFDEHDLLKKKIGFAIFGPPGQETGNGYDKAQNSQIEHLFNSILKHNNLYAEYQDQVELAFIYVVLEPTEKQATDRMKQNPNYNPRIDISPIPIFVLRKCRQEEGEACRIFIDHNGRVYSNWQDYLKNNKLSESIMVLPLNGRYEVEDGTVLLEKHETPSCGVLNTVLRVGDISSMVAGLGSGFFMLAGAAASAIVPPVVIGAGITAGVYSVTRSAFGLADKYTHDENLSIFNSEARGIYINILAGSLGFVGAGANMAVSQLISRGVNIGQGVGLAVNALSVANIGISGIGIINSSYDVFDMWINHKQAPSALTILQLASSVLFFGNAVYNFRTVGQMIDETQGRVLEDYYDSLRSNRHRKTFDKLMKETIRQNDGNQVQGRAEVIKTIRNIGNKDDVFAALTRNNKLMNRNGIRFSANGGEITLNGQPINMNEFIGMNREHASAFLSNLPRESHITMSDTNSMIDNFSLNNWSIPNVQVFAGFALTLISKFSNDIQGMIMELVQKAIDLLFRYFRDVINETFGSSAHQEIMIAVMEYFAGQASTLLQRYSTWRSTGNPIHYESYFVEVPVEPSERYTWIFSRIVKICHEAGESVNNIKEYLEAWLLNTIYTRQLRDEAIARRDQHSSRNTNSVCCTICRGRYFTQS</sequence>
<dbReference type="RefSeq" id="XP_050513530.1">
    <property type="nucleotide sequence ID" value="XM_050657573.1"/>
</dbReference>
<evidence type="ECO:0000256" key="1">
    <source>
        <dbReference type="SAM" id="Phobius"/>
    </source>
</evidence>
<dbReference type="PANTHER" id="PTHR21115">
    <property type="entry name" value="GH06117P-RELATED"/>
    <property type="match status" value="1"/>
</dbReference>
<proteinExistence type="predicted"/>
<dbReference type="Pfam" id="PF21021">
    <property type="entry name" value="FAF1"/>
    <property type="match status" value="1"/>
</dbReference>
<feature type="transmembrane region" description="Helical" evidence="1">
    <location>
        <begin position="614"/>
        <end position="635"/>
    </location>
</feature>